<keyword evidence="3" id="KW-1185">Reference proteome</keyword>
<evidence type="ECO:0000313" key="2">
    <source>
        <dbReference type="EMBL" id="KAH3813334.1"/>
    </source>
</evidence>
<comment type="caution">
    <text evidence="2">The sequence shown here is derived from an EMBL/GenBank/DDBJ whole genome shotgun (WGS) entry which is preliminary data.</text>
</comment>
<feature type="region of interest" description="Disordered" evidence="1">
    <location>
        <begin position="82"/>
        <end position="106"/>
    </location>
</feature>
<name>A0A9D4JK89_DREPO</name>
<reference evidence="2" key="2">
    <citation type="submission" date="2020-11" db="EMBL/GenBank/DDBJ databases">
        <authorList>
            <person name="McCartney M.A."/>
            <person name="Auch B."/>
            <person name="Kono T."/>
            <person name="Mallez S."/>
            <person name="Becker A."/>
            <person name="Gohl D.M."/>
            <person name="Silverstein K.A.T."/>
            <person name="Koren S."/>
            <person name="Bechman K.B."/>
            <person name="Herman A."/>
            <person name="Abrahante J.E."/>
            <person name="Garbe J."/>
        </authorList>
    </citation>
    <scope>NUCLEOTIDE SEQUENCE</scope>
    <source>
        <strain evidence="2">Duluth1</strain>
        <tissue evidence="2">Whole animal</tissue>
    </source>
</reference>
<accession>A0A9D4JK89</accession>
<evidence type="ECO:0000313" key="3">
    <source>
        <dbReference type="Proteomes" id="UP000828390"/>
    </source>
</evidence>
<gene>
    <name evidence="2" type="ORF">DPMN_141789</name>
</gene>
<reference evidence="2" key="1">
    <citation type="journal article" date="2019" name="bioRxiv">
        <title>The Genome of the Zebra Mussel, Dreissena polymorpha: A Resource for Invasive Species Research.</title>
        <authorList>
            <person name="McCartney M.A."/>
            <person name="Auch B."/>
            <person name="Kono T."/>
            <person name="Mallez S."/>
            <person name="Zhang Y."/>
            <person name="Obille A."/>
            <person name="Becker A."/>
            <person name="Abrahante J.E."/>
            <person name="Garbe J."/>
            <person name="Badalamenti J.P."/>
            <person name="Herman A."/>
            <person name="Mangelson H."/>
            <person name="Liachko I."/>
            <person name="Sullivan S."/>
            <person name="Sone E.D."/>
            <person name="Koren S."/>
            <person name="Silverstein K.A.T."/>
            <person name="Beckman K.B."/>
            <person name="Gohl D.M."/>
        </authorList>
    </citation>
    <scope>NUCLEOTIDE SEQUENCE</scope>
    <source>
        <strain evidence="2">Duluth1</strain>
        <tissue evidence="2">Whole animal</tissue>
    </source>
</reference>
<dbReference type="EMBL" id="JAIWYP010000006">
    <property type="protein sequence ID" value="KAH3813334.1"/>
    <property type="molecule type" value="Genomic_DNA"/>
</dbReference>
<proteinExistence type="predicted"/>
<evidence type="ECO:0000256" key="1">
    <source>
        <dbReference type="SAM" id="MobiDB-lite"/>
    </source>
</evidence>
<sequence>MPFLLACLYEDSEVWSTNGNSEKWRASDWYDMGRSDIVRAYANNKSDLENKSIEKCELAMTRANFESDKWKAKCELDMGKQNVGDDERKYSNGNDCDSHEYIHDDD</sequence>
<dbReference type="Proteomes" id="UP000828390">
    <property type="component" value="Unassembled WGS sequence"/>
</dbReference>
<organism evidence="2 3">
    <name type="scientific">Dreissena polymorpha</name>
    <name type="common">Zebra mussel</name>
    <name type="synonym">Mytilus polymorpha</name>
    <dbReference type="NCBI Taxonomy" id="45954"/>
    <lineage>
        <taxon>Eukaryota</taxon>
        <taxon>Metazoa</taxon>
        <taxon>Spiralia</taxon>
        <taxon>Lophotrochozoa</taxon>
        <taxon>Mollusca</taxon>
        <taxon>Bivalvia</taxon>
        <taxon>Autobranchia</taxon>
        <taxon>Heteroconchia</taxon>
        <taxon>Euheterodonta</taxon>
        <taxon>Imparidentia</taxon>
        <taxon>Neoheterodontei</taxon>
        <taxon>Myida</taxon>
        <taxon>Dreissenoidea</taxon>
        <taxon>Dreissenidae</taxon>
        <taxon>Dreissena</taxon>
    </lineage>
</organism>
<dbReference type="AlphaFoldDB" id="A0A9D4JK89"/>
<protein>
    <submittedName>
        <fullName evidence="2">Uncharacterized protein</fullName>
    </submittedName>
</protein>